<reference evidence="10" key="1">
    <citation type="submission" date="2019-03" db="EMBL/GenBank/DDBJ databases">
        <authorList>
            <person name="Mank J."/>
            <person name="Almeida P."/>
        </authorList>
    </citation>
    <scope>NUCLEOTIDE SEQUENCE</scope>
    <source>
        <strain evidence="10">78183</strain>
    </source>
</reference>
<evidence type="ECO:0000259" key="8">
    <source>
        <dbReference type="SMART" id="SM00919"/>
    </source>
</evidence>
<evidence type="ECO:0000256" key="5">
    <source>
        <dbReference type="RuleBase" id="RU003426"/>
    </source>
</evidence>
<dbReference type="GO" id="GO:0005739">
    <property type="term" value="C:mitochondrion"/>
    <property type="evidence" value="ECO:0007669"/>
    <property type="project" value="TreeGrafter"/>
</dbReference>
<evidence type="ECO:0000256" key="2">
    <source>
        <dbReference type="ARBA" id="ARBA00001946"/>
    </source>
</evidence>
<evidence type="ECO:0000256" key="4">
    <source>
        <dbReference type="ARBA" id="ARBA00022723"/>
    </source>
</evidence>
<dbReference type="GO" id="GO:0006108">
    <property type="term" value="P:malate metabolic process"/>
    <property type="evidence" value="ECO:0007669"/>
    <property type="project" value="TreeGrafter"/>
</dbReference>
<dbReference type="SUPFAM" id="SSF53223">
    <property type="entry name" value="Aminoacid dehydrogenase-like, N-terminal domain"/>
    <property type="match status" value="1"/>
</dbReference>
<dbReference type="FunFam" id="3.40.50.720:FF:000237">
    <property type="entry name" value="Malic enzyme"/>
    <property type="match status" value="1"/>
</dbReference>
<evidence type="ECO:0000256" key="7">
    <source>
        <dbReference type="SAM" id="Phobius"/>
    </source>
</evidence>
<dbReference type="InterPro" id="IPR046346">
    <property type="entry name" value="Aminoacid_DH-like_N_sf"/>
</dbReference>
<dbReference type="PRINTS" id="PR00072">
    <property type="entry name" value="MALOXRDTASE"/>
</dbReference>
<dbReference type="PANTHER" id="PTHR23406:SF73">
    <property type="entry name" value="NAD-DEPENDENT MALIC ENZYME 2, MITOCHONDRIAL"/>
    <property type="match status" value="1"/>
</dbReference>
<dbReference type="EMBL" id="CAADRP010001224">
    <property type="protein sequence ID" value="VFU37137.1"/>
    <property type="molecule type" value="Genomic_DNA"/>
</dbReference>
<organism evidence="10">
    <name type="scientific">Salix viminalis</name>
    <name type="common">Common osier</name>
    <name type="synonym">Basket willow</name>
    <dbReference type="NCBI Taxonomy" id="40686"/>
    <lineage>
        <taxon>Eukaryota</taxon>
        <taxon>Viridiplantae</taxon>
        <taxon>Streptophyta</taxon>
        <taxon>Embryophyta</taxon>
        <taxon>Tracheophyta</taxon>
        <taxon>Spermatophyta</taxon>
        <taxon>Magnoliopsida</taxon>
        <taxon>eudicotyledons</taxon>
        <taxon>Gunneridae</taxon>
        <taxon>Pentapetalae</taxon>
        <taxon>rosids</taxon>
        <taxon>fabids</taxon>
        <taxon>Malpighiales</taxon>
        <taxon>Salicaceae</taxon>
        <taxon>Saliceae</taxon>
        <taxon>Salix</taxon>
    </lineage>
</organism>
<dbReference type="InterPro" id="IPR001891">
    <property type="entry name" value="Malic_OxRdtase"/>
</dbReference>
<evidence type="ECO:0000256" key="6">
    <source>
        <dbReference type="SAM" id="MobiDB-lite"/>
    </source>
</evidence>
<keyword evidence="7" id="KW-1133">Transmembrane helix</keyword>
<comment type="cofactor">
    <cofactor evidence="1">
        <name>Mn(2+)</name>
        <dbReference type="ChEBI" id="CHEBI:29035"/>
    </cofactor>
</comment>
<dbReference type="GO" id="GO:0046872">
    <property type="term" value="F:metal ion binding"/>
    <property type="evidence" value="ECO:0007669"/>
    <property type="project" value="UniProtKB-KW"/>
</dbReference>
<evidence type="ECO:0000259" key="9">
    <source>
        <dbReference type="SMART" id="SM01274"/>
    </source>
</evidence>
<gene>
    <name evidence="10" type="ORF">SVIM_LOCUS193570</name>
</gene>
<evidence type="ECO:0000313" key="10">
    <source>
        <dbReference type="EMBL" id="VFU37137.1"/>
    </source>
</evidence>
<dbReference type="AlphaFoldDB" id="A0A6N2L8M7"/>
<name>A0A6N2L8M7_SALVM</name>
<feature type="transmembrane region" description="Helical" evidence="7">
    <location>
        <begin position="104"/>
        <end position="127"/>
    </location>
</feature>
<dbReference type="SMART" id="SM00919">
    <property type="entry name" value="Malic_M"/>
    <property type="match status" value="1"/>
</dbReference>
<dbReference type="GO" id="GO:0004471">
    <property type="term" value="F:malate dehydrogenase (decarboxylating) (NAD+) activity"/>
    <property type="evidence" value="ECO:0007669"/>
    <property type="project" value="TreeGrafter"/>
</dbReference>
<keyword evidence="7" id="KW-0812">Transmembrane</keyword>
<dbReference type="InterPro" id="IPR037062">
    <property type="entry name" value="Malic_N_dom_sf"/>
</dbReference>
<dbReference type="Pfam" id="PF00390">
    <property type="entry name" value="malic"/>
    <property type="match status" value="1"/>
</dbReference>
<dbReference type="PROSITE" id="PS00331">
    <property type="entry name" value="MALIC_ENZYMES"/>
    <property type="match status" value="1"/>
</dbReference>
<dbReference type="InterPro" id="IPR015884">
    <property type="entry name" value="Malic_enzyme_CS"/>
</dbReference>
<proteinExistence type="inferred from homology"/>
<dbReference type="Pfam" id="PF24649">
    <property type="entry name" value="DUF7642"/>
    <property type="match status" value="1"/>
</dbReference>
<feature type="compositionally biased region" description="Low complexity" evidence="6">
    <location>
        <begin position="1"/>
        <end position="21"/>
    </location>
</feature>
<dbReference type="InterPro" id="IPR056059">
    <property type="entry name" value="DUF7642"/>
</dbReference>
<dbReference type="SMART" id="SM01274">
    <property type="entry name" value="malic"/>
    <property type="match status" value="1"/>
</dbReference>
<dbReference type="InterPro" id="IPR036291">
    <property type="entry name" value="NAD(P)-bd_dom_sf"/>
</dbReference>
<dbReference type="InterPro" id="IPR012301">
    <property type="entry name" value="Malic_N_dom"/>
</dbReference>
<feature type="region of interest" description="Disordered" evidence="6">
    <location>
        <begin position="1"/>
        <end position="23"/>
    </location>
</feature>
<dbReference type="InterPro" id="IPR012302">
    <property type="entry name" value="Malic_NAD-bd"/>
</dbReference>
<keyword evidence="5" id="KW-0560">Oxidoreductase</keyword>
<sequence>MTPHFAAQAGHQQKQQKQSHGFPKETHAFDLDTSKVLAFGLSRFGRLASMFSGRNDDLSELGSSRDPLLAYPESELNAEDDEEPILYAASFDELAKNHVKYDTVIWVSISLLLVLAWGIGIVMLLCIPIRRYMLQKDISSRKLYVTASEIVYKFSRPSMLFWRATTIEKCIPLSLVIDIIIEQGCLQSVYGIHTFRVESIVHGKAAPVDELQVQGVADPGVLRKVIITEASKNVQDFGKGWKPTSIIEEESLSRVGSLSDGRAVFKSPPKSWKVHHATLQRSIEVHHATLQWSIEVHHATLQWSTQGLIQGEMLLNKLGEVCESVKEKSMWRLARCASSNLSRSLRRRCFYTAAIPGPCIVHKRGTDILHDPWFNKDTGFPLTERDRLGLRGLLPPRVISFEHQYDRFMESYRSLEKNTQGQPHGSVSLAKWRILNRLHDRNETLYYRVLIDNIKDFAPIIYTPTVGLVCQNYSGLFRRPRGMYFSAKDKGEMMSMIYNWPAHQVDMIVLTDGSRILGLGDLGVQGIGIPIGKLDIYVAAAGINPQRDLDNLGWKEKSILSIVDEFMEAVHTRWPKAIVQFEDFQMKWAFETLQRYRKRFCMFNDDIQGTAGVALAGLLGTVRAQGQPLSDFVNQKIVVVGAGSAGLGVLNMAIEALSRMSGNNEMAVKNKCYLLDKDGLITKERKNIDPAAAPFAKDLKDVEGLREGASPIEVVKKLKPHVLLGLSGVGGIFNEEVLKAMRESDSTKPAIFAMSNPTMNAECTAADAFKYAGPNIVFGSGSPFEDVDLGNGKVGHVNQANNMYLFPGIGLGTLLSGAHIITDGMLQAAAECLASYMTDEEIQKGILYPSIDSIRDITAEVGAAVLRAAVEEDLAEGHGDVGPRELKQMSKFEKESSSWLTDNDFFGCQLDCTDKIPSSQKHDGCYFVFNKNIY</sequence>
<evidence type="ECO:0000256" key="1">
    <source>
        <dbReference type="ARBA" id="ARBA00001936"/>
    </source>
</evidence>
<dbReference type="CDD" id="cd05312">
    <property type="entry name" value="NAD_bind_1_malic_enz"/>
    <property type="match status" value="1"/>
</dbReference>
<keyword evidence="4 5" id="KW-0479">Metal-binding</keyword>
<evidence type="ECO:0000256" key="3">
    <source>
        <dbReference type="ARBA" id="ARBA00008785"/>
    </source>
</evidence>
<comment type="similarity">
    <text evidence="3 5">Belongs to the malic enzymes family.</text>
</comment>
<dbReference type="Gene3D" id="3.40.50.10380">
    <property type="entry name" value="Malic enzyme, N-terminal domain"/>
    <property type="match status" value="2"/>
</dbReference>
<accession>A0A6N2L8M7</accession>
<dbReference type="SUPFAM" id="SSF51735">
    <property type="entry name" value="NAD(P)-binding Rossmann-fold domains"/>
    <property type="match status" value="1"/>
</dbReference>
<feature type="domain" description="Malic enzyme N-terminal" evidence="9">
    <location>
        <begin position="439"/>
        <end position="597"/>
    </location>
</feature>
<keyword evidence="7" id="KW-0472">Membrane</keyword>
<dbReference type="GO" id="GO:0051287">
    <property type="term" value="F:NAD binding"/>
    <property type="evidence" value="ECO:0007669"/>
    <property type="project" value="InterPro"/>
</dbReference>
<dbReference type="PANTHER" id="PTHR23406">
    <property type="entry name" value="MALIC ENZYME-RELATED"/>
    <property type="match status" value="1"/>
</dbReference>
<dbReference type="Pfam" id="PF03949">
    <property type="entry name" value="Malic_M"/>
    <property type="match status" value="1"/>
</dbReference>
<protein>
    <recommendedName>
        <fullName evidence="5">Malic enzyme</fullName>
    </recommendedName>
</protein>
<feature type="domain" description="Malic enzyme NAD-binding" evidence="8">
    <location>
        <begin position="607"/>
        <end position="870"/>
    </location>
</feature>
<comment type="cofactor">
    <cofactor evidence="2">
        <name>Mg(2+)</name>
        <dbReference type="ChEBI" id="CHEBI:18420"/>
    </cofactor>
</comment>
<dbReference type="Gene3D" id="3.40.50.720">
    <property type="entry name" value="NAD(P)-binding Rossmann-like Domain"/>
    <property type="match status" value="1"/>
</dbReference>